<comment type="caution">
    <text evidence="2">The sequence shown here is derived from an EMBL/GenBank/DDBJ whole genome shotgun (WGS) entry which is preliminary data.</text>
</comment>
<evidence type="ECO:0000313" key="4">
    <source>
        <dbReference type="EMBL" id="CAF4329087.1"/>
    </source>
</evidence>
<organism evidence="2 5">
    <name type="scientific">Didymodactylos carnosus</name>
    <dbReference type="NCBI Taxonomy" id="1234261"/>
    <lineage>
        <taxon>Eukaryota</taxon>
        <taxon>Metazoa</taxon>
        <taxon>Spiralia</taxon>
        <taxon>Gnathifera</taxon>
        <taxon>Rotifera</taxon>
        <taxon>Eurotatoria</taxon>
        <taxon>Bdelloidea</taxon>
        <taxon>Philodinida</taxon>
        <taxon>Philodinidae</taxon>
        <taxon>Didymodactylos</taxon>
    </lineage>
</organism>
<protein>
    <submittedName>
        <fullName evidence="2">Uncharacterized protein</fullName>
    </submittedName>
</protein>
<evidence type="ECO:0000313" key="1">
    <source>
        <dbReference type="EMBL" id="CAF1362529.1"/>
    </source>
</evidence>
<gene>
    <name evidence="2" type="ORF">GPM918_LOCUS34969</name>
    <name evidence="1" type="ORF">OVA965_LOCUS31306</name>
    <name evidence="4" type="ORF">SRO942_LOCUS35683</name>
    <name evidence="3" type="ORF">TMI583_LOCUS32130</name>
</gene>
<dbReference type="EMBL" id="CAJNOK010023424">
    <property type="protein sequence ID" value="CAF1362529.1"/>
    <property type="molecule type" value="Genomic_DNA"/>
</dbReference>
<dbReference type="EMBL" id="CAJOBA010045074">
    <property type="protein sequence ID" value="CAF4172302.1"/>
    <property type="molecule type" value="Genomic_DNA"/>
</dbReference>
<dbReference type="Proteomes" id="UP000682733">
    <property type="component" value="Unassembled WGS sequence"/>
</dbReference>
<dbReference type="AlphaFoldDB" id="A0A815Q5F5"/>
<accession>A0A815Q5F5</accession>
<sequence length="102" mass="12020">MTQLTRRTEMAEDSIKDCIAPTIIDLYMSSSRQQTPPTVLHPDLPMPAIRRELRSRGIKFIHIKSKIENNIVYVVVGFKNAEDRRRCRTLISETHFTRFRYL</sequence>
<keyword evidence="5" id="KW-1185">Reference proteome</keyword>
<dbReference type="EMBL" id="CAJOBC010085285">
    <property type="protein sequence ID" value="CAF4329087.1"/>
    <property type="molecule type" value="Genomic_DNA"/>
</dbReference>
<dbReference type="Proteomes" id="UP000677228">
    <property type="component" value="Unassembled WGS sequence"/>
</dbReference>
<dbReference type="EMBL" id="CAJNOQ010019829">
    <property type="protein sequence ID" value="CAF1457789.1"/>
    <property type="molecule type" value="Genomic_DNA"/>
</dbReference>
<dbReference type="Proteomes" id="UP000663829">
    <property type="component" value="Unassembled WGS sequence"/>
</dbReference>
<name>A0A815Q5F5_9BILA</name>
<evidence type="ECO:0000313" key="3">
    <source>
        <dbReference type="EMBL" id="CAF4172302.1"/>
    </source>
</evidence>
<dbReference type="Proteomes" id="UP000681722">
    <property type="component" value="Unassembled WGS sequence"/>
</dbReference>
<evidence type="ECO:0000313" key="5">
    <source>
        <dbReference type="Proteomes" id="UP000663829"/>
    </source>
</evidence>
<proteinExistence type="predicted"/>
<evidence type="ECO:0000313" key="2">
    <source>
        <dbReference type="EMBL" id="CAF1457789.1"/>
    </source>
</evidence>
<reference evidence="2" key="1">
    <citation type="submission" date="2021-02" db="EMBL/GenBank/DDBJ databases">
        <authorList>
            <person name="Nowell W R."/>
        </authorList>
    </citation>
    <scope>NUCLEOTIDE SEQUENCE</scope>
</reference>